<dbReference type="KEGG" id="wvi:Weevi_1406"/>
<dbReference type="AlphaFoldDB" id="F0NYB0"/>
<protein>
    <submittedName>
        <fullName evidence="2">Uncharacterized protein</fullName>
    </submittedName>
</protein>
<evidence type="ECO:0000313" key="3">
    <source>
        <dbReference type="Proteomes" id="UP000008641"/>
    </source>
</evidence>
<evidence type="ECO:0000256" key="1">
    <source>
        <dbReference type="SAM" id="Phobius"/>
    </source>
</evidence>
<gene>
    <name evidence="2" type="ordered locus">Weevi_1406</name>
</gene>
<feature type="transmembrane region" description="Helical" evidence="1">
    <location>
        <begin position="37"/>
        <end position="55"/>
    </location>
</feature>
<dbReference type="Proteomes" id="UP000008641">
    <property type="component" value="Chromosome"/>
</dbReference>
<reference evidence="2 3" key="1">
    <citation type="journal article" date="2011" name="Stand. Genomic Sci.">
        <title>Complete genome sequence of Weeksella virosa type strain (9751).</title>
        <authorList>
            <person name="Lang E."/>
            <person name="Teshima H."/>
            <person name="Lucas S."/>
            <person name="Lapidus A."/>
            <person name="Hammon N."/>
            <person name="Deshpande S."/>
            <person name="Nolan M."/>
            <person name="Cheng J.F."/>
            <person name="Pitluck S."/>
            <person name="Liolios K."/>
            <person name="Pagani I."/>
            <person name="Mikhailova N."/>
            <person name="Ivanova N."/>
            <person name="Mavromatis K."/>
            <person name="Pati A."/>
            <person name="Tapia R."/>
            <person name="Han C."/>
            <person name="Goodwin L."/>
            <person name="Chen A."/>
            <person name="Palaniappan K."/>
            <person name="Land M."/>
            <person name="Hauser L."/>
            <person name="Chang Y.J."/>
            <person name="Jeffries C.D."/>
            <person name="Brambilla E.M."/>
            <person name="Kopitz M."/>
            <person name="Rohde M."/>
            <person name="Goker M."/>
            <person name="Tindall B.J."/>
            <person name="Detter J.C."/>
            <person name="Woyke T."/>
            <person name="Bristow J."/>
            <person name="Eisen J.A."/>
            <person name="Markowitz V."/>
            <person name="Hugenholtz P."/>
            <person name="Klenk H.P."/>
            <person name="Kyrpides N.C."/>
        </authorList>
    </citation>
    <scope>NUCLEOTIDE SEQUENCE [LARGE SCALE GENOMIC DNA]</scope>
    <source>
        <strain evidence="3">ATCC 43766 / DSM 16922 / JCM 21250 / NBRC 16016 / NCTC 11634 / CL345/78</strain>
    </source>
</reference>
<name>F0NYB0_WEEVC</name>
<keyword evidence="1" id="KW-0472">Membrane</keyword>
<dbReference type="HOGENOM" id="CLU_2884811_0_0_10"/>
<accession>F0NYB0</accession>
<reference evidence="3" key="2">
    <citation type="journal article" date="2011" name="Stand. Genomic Sci.">
        <title>Complete genome sequence of Weeksella virosa type strain (9751T).</title>
        <authorList>
            <person name="Lang E."/>
            <person name="Teshima H."/>
            <person name="Lucas S."/>
            <person name="Lapidus A."/>
            <person name="Hammon N."/>
            <person name="Deshpande S."/>
            <person name="Nolan M."/>
            <person name="Cheng J."/>
            <person name="Pitluck S."/>
            <person name="Liolios K."/>
            <person name="Pagani I."/>
            <person name="Mikhailova N."/>
            <person name="Ivanova N."/>
            <person name="Mavromatis K."/>
            <person name="Pati A."/>
            <person name="Tapia R."/>
            <person name="Han C."/>
            <person name="Goodwin L."/>
            <person name="Chen A."/>
            <person name="Palaniappan K."/>
            <person name="Land M."/>
            <person name="Hauser L."/>
            <person name="Chang Y."/>
            <person name="Jeffries C."/>
            <person name="Brambilla E."/>
            <person name="Kopitz M."/>
            <person name="Rohde M."/>
            <person name="Goker M."/>
            <person name="Tindall B."/>
            <person name="Detter J."/>
            <person name="Woyke T."/>
            <person name="Bristow J."/>
            <person name="Eisen J."/>
            <person name="Markowitz V."/>
            <person name="Hugenholtz P."/>
            <person name="Klenk H."/>
            <person name="Kyrpides N."/>
        </authorList>
    </citation>
    <scope>NUCLEOTIDE SEQUENCE [LARGE SCALE GENOMIC DNA]</scope>
    <source>
        <strain evidence="3">ATCC 43766 / DSM 16922 / JCM 21250 / NBRC 16016 / NCTC 11634 / CL345/78</strain>
    </source>
</reference>
<proteinExistence type="predicted"/>
<dbReference type="RefSeq" id="WP_013598496.1">
    <property type="nucleotide sequence ID" value="NC_015144.1"/>
</dbReference>
<keyword evidence="3" id="KW-1185">Reference proteome</keyword>
<keyword evidence="1" id="KW-1133">Transmembrane helix</keyword>
<organism evidence="2 3">
    <name type="scientific">Weeksella virosa (strain ATCC 43766 / DSM 16922 / JCM 21250 / CCUG 30538 / CDC 9751 / IAM 14551 / NBRC 16016 / NCTC 11634 / CL345/78)</name>
    <dbReference type="NCBI Taxonomy" id="865938"/>
    <lineage>
        <taxon>Bacteria</taxon>
        <taxon>Pseudomonadati</taxon>
        <taxon>Bacteroidota</taxon>
        <taxon>Flavobacteriia</taxon>
        <taxon>Flavobacteriales</taxon>
        <taxon>Weeksellaceae</taxon>
        <taxon>Weeksella</taxon>
    </lineage>
</organism>
<feature type="transmembrane region" description="Helical" evidence="1">
    <location>
        <begin position="7"/>
        <end position="25"/>
    </location>
</feature>
<sequence>MKKQNPTTILTIAILLLVVGSIIFFNDRLEGKDKMDVSNAVILVLGVFLVGYGLVKYFKQKND</sequence>
<dbReference type="EMBL" id="CP002455">
    <property type="protein sequence ID" value="ADX68107.1"/>
    <property type="molecule type" value="Genomic_DNA"/>
</dbReference>
<evidence type="ECO:0000313" key="2">
    <source>
        <dbReference type="EMBL" id="ADX68107.1"/>
    </source>
</evidence>
<keyword evidence="1" id="KW-0812">Transmembrane</keyword>
<dbReference type="STRING" id="865938.Weevi_1406"/>